<sequence length="113" mass="12970">MLVCIDYIGNFQIPRVPNAPINTKMSSILCGHVLESGCNAELFAMVAWTTWFRRKKVRTALPGFSLDEVHQRAVKSQLEYRAAHPRKTPMPVRTRSRWSTPCWGSLQDKLRGR</sequence>
<name>A0A7N2R2K5_QUELO</name>
<dbReference type="Proteomes" id="UP000594261">
    <property type="component" value="Chromosome 4"/>
</dbReference>
<dbReference type="InParanoid" id="A0A7N2R2K5"/>
<protein>
    <submittedName>
        <fullName evidence="1">Uncharacterized protein</fullName>
    </submittedName>
</protein>
<dbReference type="AlphaFoldDB" id="A0A7N2R2K5"/>
<evidence type="ECO:0000313" key="1">
    <source>
        <dbReference type="EnsemblPlants" id="QL04p016552:mrna"/>
    </source>
</evidence>
<accession>A0A7N2R2K5</accession>
<reference evidence="1 2" key="1">
    <citation type="journal article" date="2016" name="G3 (Bethesda)">
        <title>First Draft Assembly and Annotation of the Genome of a California Endemic Oak Quercus lobata Nee (Fagaceae).</title>
        <authorList>
            <person name="Sork V.L."/>
            <person name="Fitz-Gibbon S.T."/>
            <person name="Puiu D."/>
            <person name="Crepeau M."/>
            <person name="Gugger P.F."/>
            <person name="Sherman R."/>
            <person name="Stevens K."/>
            <person name="Langley C.H."/>
            <person name="Pellegrini M."/>
            <person name="Salzberg S.L."/>
        </authorList>
    </citation>
    <scope>NUCLEOTIDE SEQUENCE [LARGE SCALE GENOMIC DNA]</scope>
    <source>
        <strain evidence="1 2">cv. SW786</strain>
    </source>
</reference>
<keyword evidence="2" id="KW-1185">Reference proteome</keyword>
<dbReference type="EMBL" id="LRBV02000004">
    <property type="status" value="NOT_ANNOTATED_CDS"/>
    <property type="molecule type" value="Genomic_DNA"/>
</dbReference>
<organism evidence="1 2">
    <name type="scientific">Quercus lobata</name>
    <name type="common">Valley oak</name>
    <dbReference type="NCBI Taxonomy" id="97700"/>
    <lineage>
        <taxon>Eukaryota</taxon>
        <taxon>Viridiplantae</taxon>
        <taxon>Streptophyta</taxon>
        <taxon>Embryophyta</taxon>
        <taxon>Tracheophyta</taxon>
        <taxon>Spermatophyta</taxon>
        <taxon>Magnoliopsida</taxon>
        <taxon>eudicotyledons</taxon>
        <taxon>Gunneridae</taxon>
        <taxon>Pentapetalae</taxon>
        <taxon>rosids</taxon>
        <taxon>fabids</taxon>
        <taxon>Fagales</taxon>
        <taxon>Fagaceae</taxon>
        <taxon>Quercus</taxon>
    </lineage>
</organism>
<evidence type="ECO:0000313" key="2">
    <source>
        <dbReference type="Proteomes" id="UP000594261"/>
    </source>
</evidence>
<reference evidence="1" key="2">
    <citation type="submission" date="2021-01" db="UniProtKB">
        <authorList>
            <consortium name="EnsemblPlants"/>
        </authorList>
    </citation>
    <scope>IDENTIFICATION</scope>
</reference>
<proteinExistence type="predicted"/>
<dbReference type="Gramene" id="QL04p016552:mrna">
    <property type="protein sequence ID" value="QL04p016552:mrna"/>
    <property type="gene ID" value="QL04p016552"/>
</dbReference>
<dbReference type="EnsemblPlants" id="QL04p016552:mrna">
    <property type="protein sequence ID" value="QL04p016552:mrna"/>
    <property type="gene ID" value="QL04p016552"/>
</dbReference>